<dbReference type="Gramene" id="AET4Gv20258400.1">
    <property type="protein sequence ID" value="AET4Gv20258400.1"/>
    <property type="gene ID" value="AET4Gv20258400"/>
</dbReference>
<dbReference type="AlphaFoldDB" id="A0A453HPJ5"/>
<dbReference type="Proteomes" id="UP000015105">
    <property type="component" value="Chromosome 4D"/>
</dbReference>
<evidence type="ECO:0000313" key="1">
    <source>
        <dbReference type="EnsemblPlants" id="AET4Gv20258400.1"/>
    </source>
</evidence>
<reference evidence="1" key="4">
    <citation type="submission" date="2019-03" db="UniProtKB">
        <authorList>
            <consortium name="EnsemblPlants"/>
        </authorList>
    </citation>
    <scope>IDENTIFICATION</scope>
</reference>
<accession>A0A453HPJ5</accession>
<proteinExistence type="predicted"/>
<reference evidence="2" key="1">
    <citation type="journal article" date="2014" name="Science">
        <title>Ancient hybridizations among the ancestral genomes of bread wheat.</title>
        <authorList>
            <consortium name="International Wheat Genome Sequencing Consortium,"/>
            <person name="Marcussen T."/>
            <person name="Sandve S.R."/>
            <person name="Heier L."/>
            <person name="Spannagl M."/>
            <person name="Pfeifer M."/>
            <person name="Jakobsen K.S."/>
            <person name="Wulff B.B."/>
            <person name="Steuernagel B."/>
            <person name="Mayer K.F."/>
            <person name="Olsen O.A."/>
        </authorList>
    </citation>
    <scope>NUCLEOTIDE SEQUENCE [LARGE SCALE GENOMIC DNA]</scope>
    <source>
        <strain evidence="2">cv. AL8/78</strain>
    </source>
</reference>
<reference evidence="1" key="3">
    <citation type="journal article" date="2017" name="Nature">
        <title>Genome sequence of the progenitor of the wheat D genome Aegilops tauschii.</title>
        <authorList>
            <person name="Luo M.C."/>
            <person name="Gu Y.Q."/>
            <person name="Puiu D."/>
            <person name="Wang H."/>
            <person name="Twardziok S.O."/>
            <person name="Deal K.R."/>
            <person name="Huo N."/>
            <person name="Zhu T."/>
            <person name="Wang L."/>
            <person name="Wang Y."/>
            <person name="McGuire P.E."/>
            <person name="Liu S."/>
            <person name="Long H."/>
            <person name="Ramasamy R.K."/>
            <person name="Rodriguez J.C."/>
            <person name="Van S.L."/>
            <person name="Yuan L."/>
            <person name="Wang Z."/>
            <person name="Xia Z."/>
            <person name="Xiao L."/>
            <person name="Anderson O.D."/>
            <person name="Ouyang S."/>
            <person name="Liang Y."/>
            <person name="Zimin A.V."/>
            <person name="Pertea G."/>
            <person name="Qi P."/>
            <person name="Bennetzen J.L."/>
            <person name="Dai X."/>
            <person name="Dawson M.W."/>
            <person name="Muller H.G."/>
            <person name="Kugler K."/>
            <person name="Rivarola-Duarte L."/>
            <person name="Spannagl M."/>
            <person name="Mayer K.F.X."/>
            <person name="Lu F.H."/>
            <person name="Bevan M.W."/>
            <person name="Leroy P."/>
            <person name="Li P."/>
            <person name="You F.M."/>
            <person name="Sun Q."/>
            <person name="Liu Z."/>
            <person name="Lyons E."/>
            <person name="Wicker T."/>
            <person name="Salzberg S.L."/>
            <person name="Devos K.M."/>
            <person name="Dvorak J."/>
        </authorList>
    </citation>
    <scope>NUCLEOTIDE SEQUENCE [LARGE SCALE GENOMIC DNA]</scope>
    <source>
        <strain evidence="1">cv. AL8/78</strain>
    </source>
</reference>
<dbReference type="EnsemblPlants" id="AET4Gv20258400.1">
    <property type="protein sequence ID" value="AET4Gv20258400.1"/>
    <property type="gene ID" value="AET4Gv20258400"/>
</dbReference>
<dbReference type="STRING" id="200361.A0A453HPJ5"/>
<evidence type="ECO:0000313" key="2">
    <source>
        <dbReference type="Proteomes" id="UP000015105"/>
    </source>
</evidence>
<name>A0A453HPJ5_AEGTS</name>
<keyword evidence="2" id="KW-1185">Reference proteome</keyword>
<reference evidence="1" key="5">
    <citation type="journal article" date="2021" name="G3 (Bethesda)">
        <title>Aegilops tauschii genome assembly Aet v5.0 features greater sequence contiguity and improved annotation.</title>
        <authorList>
            <person name="Wang L."/>
            <person name="Zhu T."/>
            <person name="Rodriguez J.C."/>
            <person name="Deal K.R."/>
            <person name="Dubcovsky J."/>
            <person name="McGuire P.E."/>
            <person name="Lux T."/>
            <person name="Spannagl M."/>
            <person name="Mayer K.F.X."/>
            <person name="Baldrich P."/>
            <person name="Meyers B.C."/>
            <person name="Huo N."/>
            <person name="Gu Y.Q."/>
            <person name="Zhou H."/>
            <person name="Devos K.M."/>
            <person name="Bennetzen J.L."/>
            <person name="Unver T."/>
            <person name="Budak H."/>
            <person name="Gulick P.J."/>
            <person name="Galiba G."/>
            <person name="Kalapos B."/>
            <person name="Nelson D.R."/>
            <person name="Li P."/>
            <person name="You F.M."/>
            <person name="Luo M.C."/>
            <person name="Dvorak J."/>
        </authorList>
    </citation>
    <scope>NUCLEOTIDE SEQUENCE [LARGE SCALE GENOMIC DNA]</scope>
    <source>
        <strain evidence="1">cv. AL8/78</strain>
    </source>
</reference>
<sequence length="82" mass="8930">MAVFHKFHSLAAGDFAAINKALIVLLPKKNGATQVGDYRPISLIHSVAKLIAKVLSVRLSRVINQIISPVQSAFQKKKGIHD</sequence>
<reference evidence="2" key="2">
    <citation type="journal article" date="2017" name="Nat. Plants">
        <title>The Aegilops tauschii genome reveals multiple impacts of transposons.</title>
        <authorList>
            <person name="Zhao G."/>
            <person name="Zou C."/>
            <person name="Li K."/>
            <person name="Wang K."/>
            <person name="Li T."/>
            <person name="Gao L."/>
            <person name="Zhang X."/>
            <person name="Wang H."/>
            <person name="Yang Z."/>
            <person name="Liu X."/>
            <person name="Jiang W."/>
            <person name="Mao L."/>
            <person name="Kong X."/>
            <person name="Jiao Y."/>
            <person name="Jia J."/>
        </authorList>
    </citation>
    <scope>NUCLEOTIDE SEQUENCE [LARGE SCALE GENOMIC DNA]</scope>
    <source>
        <strain evidence="2">cv. AL8/78</strain>
    </source>
</reference>
<organism evidence="1 2">
    <name type="scientific">Aegilops tauschii subsp. strangulata</name>
    <name type="common">Goatgrass</name>
    <dbReference type="NCBI Taxonomy" id="200361"/>
    <lineage>
        <taxon>Eukaryota</taxon>
        <taxon>Viridiplantae</taxon>
        <taxon>Streptophyta</taxon>
        <taxon>Embryophyta</taxon>
        <taxon>Tracheophyta</taxon>
        <taxon>Spermatophyta</taxon>
        <taxon>Magnoliopsida</taxon>
        <taxon>Liliopsida</taxon>
        <taxon>Poales</taxon>
        <taxon>Poaceae</taxon>
        <taxon>BOP clade</taxon>
        <taxon>Pooideae</taxon>
        <taxon>Triticodae</taxon>
        <taxon>Triticeae</taxon>
        <taxon>Triticinae</taxon>
        <taxon>Aegilops</taxon>
    </lineage>
</organism>
<protein>
    <submittedName>
        <fullName evidence="1">Uncharacterized protein</fullName>
    </submittedName>
</protein>